<dbReference type="Proteomes" id="UP000092154">
    <property type="component" value="Unassembled WGS sequence"/>
</dbReference>
<proteinExistence type="predicted"/>
<dbReference type="InParanoid" id="A0A1B7MRD6"/>
<dbReference type="OrthoDB" id="2416294at2759"/>
<sequence>CWGCAKREYRKFPPSSKESDLERNVIMGLDSVTLESMRKYFIRSQRFMDAYRKGLNGQQAAWAAKCYHGHCVLPDAIMHELDNENII</sequence>
<dbReference type="STRING" id="1314800.A0A1B7MRD6"/>
<keyword evidence="2" id="KW-1185">Reference proteome</keyword>
<organism evidence="1 2">
    <name type="scientific">Rhizopogon vinicolor AM-OR11-026</name>
    <dbReference type="NCBI Taxonomy" id="1314800"/>
    <lineage>
        <taxon>Eukaryota</taxon>
        <taxon>Fungi</taxon>
        <taxon>Dikarya</taxon>
        <taxon>Basidiomycota</taxon>
        <taxon>Agaricomycotina</taxon>
        <taxon>Agaricomycetes</taxon>
        <taxon>Agaricomycetidae</taxon>
        <taxon>Boletales</taxon>
        <taxon>Suillineae</taxon>
        <taxon>Rhizopogonaceae</taxon>
        <taxon>Rhizopogon</taxon>
    </lineage>
</organism>
<gene>
    <name evidence="1" type="ORF">K503DRAFT_697445</name>
</gene>
<reference evidence="1 2" key="1">
    <citation type="submission" date="2016-06" db="EMBL/GenBank/DDBJ databases">
        <title>Comparative genomics of the ectomycorrhizal sister species Rhizopogon vinicolor and Rhizopogon vesiculosus (Basidiomycota: Boletales) reveals a divergence of the mating type B locus.</title>
        <authorList>
            <consortium name="DOE Joint Genome Institute"/>
            <person name="Mujic A.B."/>
            <person name="Kuo A."/>
            <person name="Tritt A."/>
            <person name="Lipzen A."/>
            <person name="Chen C."/>
            <person name="Johnson J."/>
            <person name="Sharma A."/>
            <person name="Barry K."/>
            <person name="Grigoriev I.V."/>
            <person name="Spatafora J.W."/>
        </authorList>
    </citation>
    <scope>NUCLEOTIDE SEQUENCE [LARGE SCALE GENOMIC DNA]</scope>
    <source>
        <strain evidence="1 2">AM-OR11-026</strain>
    </source>
</reference>
<dbReference type="EMBL" id="KV448528">
    <property type="protein sequence ID" value="OAX35147.1"/>
    <property type="molecule type" value="Genomic_DNA"/>
</dbReference>
<evidence type="ECO:0000313" key="1">
    <source>
        <dbReference type="EMBL" id="OAX35147.1"/>
    </source>
</evidence>
<name>A0A1B7MRD6_9AGAM</name>
<dbReference type="AlphaFoldDB" id="A0A1B7MRD6"/>
<accession>A0A1B7MRD6</accession>
<protein>
    <submittedName>
        <fullName evidence="1">Uncharacterized protein</fullName>
    </submittedName>
</protein>
<evidence type="ECO:0000313" key="2">
    <source>
        <dbReference type="Proteomes" id="UP000092154"/>
    </source>
</evidence>
<feature type="non-terminal residue" evidence="1">
    <location>
        <position position="1"/>
    </location>
</feature>